<feature type="transmembrane region" description="Helical" evidence="1">
    <location>
        <begin position="6"/>
        <end position="25"/>
    </location>
</feature>
<evidence type="ECO:0000256" key="1">
    <source>
        <dbReference type="SAM" id="Phobius"/>
    </source>
</evidence>
<keyword evidence="1" id="KW-0472">Membrane</keyword>
<evidence type="ECO:0000313" key="2">
    <source>
        <dbReference type="EMBL" id="ANM45029.1"/>
    </source>
</evidence>
<dbReference type="Proteomes" id="UP000224336">
    <property type="component" value="Segment"/>
</dbReference>
<dbReference type="EMBL" id="KU521356">
    <property type="protein sequence ID" value="ANM45029.1"/>
    <property type="molecule type" value="Genomic_DNA"/>
</dbReference>
<keyword evidence="1" id="KW-1133">Transmembrane helix</keyword>
<gene>
    <name evidence="2" type="ORF">KTN4_271</name>
</gene>
<name>A0A192Y553_9CAUD</name>
<reference evidence="2 3" key="1">
    <citation type="journal article" date="2016" name="Sci. Rep.">
        <title>A proposed integrated approach for the preclinical evaluation of phage therapy in Pseudomonas infections.</title>
        <authorList>
            <person name="Danis-Wlodarczyk K."/>
            <person name="Vandenheuvel D."/>
            <person name="Jang H.B."/>
            <person name="Briers Y."/>
            <person name="Olszak T."/>
            <person name="Arabski M."/>
            <person name="Wasik S."/>
            <person name="Drabik M."/>
            <person name="Higgins G."/>
            <person name="Tyrrell J."/>
            <person name="Harvey B.J."/>
            <person name="Noben J.P."/>
            <person name="Lavigne R."/>
            <person name="Drulis-Kawa Z."/>
        </authorList>
    </citation>
    <scope>NUCLEOTIDE SEQUENCE [LARGE SCALE GENOMIC DNA]</scope>
</reference>
<accession>A0A192Y553</accession>
<proteinExistence type="predicted"/>
<keyword evidence="1" id="KW-0812">Transmembrane</keyword>
<protein>
    <submittedName>
        <fullName evidence="2">Uncharacterized protein</fullName>
    </submittedName>
</protein>
<sequence>MNVVDEYLLLTLFWIVVLFSFIHVSQRYKRIKEKRRVDFLVKRELVYNYFKVTDPSELTNDSIESIILKLIGDNYRKLTDMQKLVIRAAAGRGYMYNPNRPIGKHLKYM</sequence>
<organism evidence="2 3">
    <name type="scientific">Pseudomonas phage KTN4</name>
    <dbReference type="NCBI Taxonomy" id="1862701"/>
    <lineage>
        <taxon>Viruses</taxon>
        <taxon>Duplodnaviria</taxon>
        <taxon>Heunggongvirae</taxon>
        <taxon>Uroviricota</taxon>
        <taxon>Caudoviricetes</taxon>
        <taxon>Chimalliviridae</taxon>
        <taxon>Phikzvirus</taxon>
        <taxon>Phikzvirus phiKZ</taxon>
    </lineage>
</organism>
<evidence type="ECO:0000313" key="3">
    <source>
        <dbReference type="Proteomes" id="UP000224336"/>
    </source>
</evidence>